<dbReference type="EMBL" id="JAPWTJ010001455">
    <property type="protein sequence ID" value="KAJ8971608.1"/>
    <property type="molecule type" value="Genomic_DNA"/>
</dbReference>
<proteinExistence type="predicted"/>
<name>A0ABQ9J2E2_9CUCU</name>
<keyword evidence="1" id="KW-0175">Coiled coil</keyword>
<keyword evidence="3" id="KW-1185">Reference proteome</keyword>
<evidence type="ECO:0000256" key="1">
    <source>
        <dbReference type="SAM" id="Coils"/>
    </source>
</evidence>
<accession>A0ABQ9J2E2</accession>
<organism evidence="2 3">
    <name type="scientific">Molorchus minor</name>
    <dbReference type="NCBI Taxonomy" id="1323400"/>
    <lineage>
        <taxon>Eukaryota</taxon>
        <taxon>Metazoa</taxon>
        <taxon>Ecdysozoa</taxon>
        <taxon>Arthropoda</taxon>
        <taxon>Hexapoda</taxon>
        <taxon>Insecta</taxon>
        <taxon>Pterygota</taxon>
        <taxon>Neoptera</taxon>
        <taxon>Endopterygota</taxon>
        <taxon>Coleoptera</taxon>
        <taxon>Polyphaga</taxon>
        <taxon>Cucujiformia</taxon>
        <taxon>Chrysomeloidea</taxon>
        <taxon>Cerambycidae</taxon>
        <taxon>Lamiinae</taxon>
        <taxon>Monochamini</taxon>
        <taxon>Molorchus</taxon>
    </lineage>
</organism>
<gene>
    <name evidence="2" type="ORF">NQ317_014728</name>
</gene>
<evidence type="ECO:0000313" key="3">
    <source>
        <dbReference type="Proteomes" id="UP001162164"/>
    </source>
</evidence>
<comment type="caution">
    <text evidence="2">The sequence shown here is derived from an EMBL/GenBank/DDBJ whole genome shotgun (WGS) entry which is preliminary data.</text>
</comment>
<sequence>MNLNEKLSKEIKAVKWLSVYLLVYSKTNACSREMDQSKSKIGGILNLSVQELQQMEEKARKYENELVKFEKKYPWLKDPDFNLPNISKEIDTLKTLKEEKEKLVNELSIYQELKPDIKEAAQQLANLKQENKNFSSKLLENKC</sequence>
<dbReference type="Proteomes" id="UP001162164">
    <property type="component" value="Unassembled WGS sequence"/>
</dbReference>
<reference evidence="2" key="1">
    <citation type="journal article" date="2023" name="Insect Mol. Biol.">
        <title>Genome sequencing provides insights into the evolution of gene families encoding plant cell wall-degrading enzymes in longhorned beetles.</title>
        <authorList>
            <person name="Shin N.R."/>
            <person name="Okamura Y."/>
            <person name="Kirsch R."/>
            <person name="Pauchet Y."/>
        </authorList>
    </citation>
    <scope>NUCLEOTIDE SEQUENCE</scope>
    <source>
        <strain evidence="2">MMC_N1</strain>
    </source>
</reference>
<feature type="coiled-coil region" evidence="1">
    <location>
        <begin position="45"/>
        <end position="137"/>
    </location>
</feature>
<protein>
    <submittedName>
        <fullName evidence="2">Uncharacterized protein</fullName>
    </submittedName>
</protein>
<evidence type="ECO:0000313" key="2">
    <source>
        <dbReference type="EMBL" id="KAJ8971608.1"/>
    </source>
</evidence>